<feature type="transmembrane region" description="Helical" evidence="2">
    <location>
        <begin position="803"/>
        <end position="819"/>
    </location>
</feature>
<feature type="transmembrane region" description="Helical" evidence="2">
    <location>
        <begin position="29"/>
        <end position="51"/>
    </location>
</feature>
<feature type="transmembrane region" description="Helical" evidence="2">
    <location>
        <begin position="414"/>
        <end position="431"/>
    </location>
</feature>
<evidence type="ECO:0000256" key="2">
    <source>
        <dbReference type="SAM" id="Phobius"/>
    </source>
</evidence>
<feature type="transmembrane region" description="Helical" evidence="2">
    <location>
        <begin position="181"/>
        <end position="198"/>
    </location>
</feature>
<keyword evidence="2" id="KW-1133">Transmembrane helix</keyword>
<feature type="transmembrane region" description="Helical" evidence="2">
    <location>
        <begin position="438"/>
        <end position="456"/>
    </location>
</feature>
<reference evidence="3" key="1">
    <citation type="submission" date="2021-11" db="EMBL/GenBank/DDBJ databases">
        <title>BS-T2-15 a new species belonging to the Comamonadaceae family isolated from the soil of a French oak forest.</title>
        <authorList>
            <person name="Mieszkin S."/>
            <person name="Alain K."/>
        </authorList>
    </citation>
    <scope>NUCLEOTIDE SEQUENCE</scope>
    <source>
        <strain evidence="3">BS-T2-15</strain>
    </source>
</reference>
<dbReference type="AlphaFoldDB" id="A0A9X2C0E5"/>
<accession>A0A9X2C0E5</accession>
<feature type="region of interest" description="Disordered" evidence="1">
    <location>
        <begin position="1"/>
        <end position="25"/>
    </location>
</feature>
<feature type="transmembrane region" description="Helical" evidence="2">
    <location>
        <begin position="496"/>
        <end position="520"/>
    </location>
</feature>
<protein>
    <submittedName>
        <fullName evidence="3">Uncharacterized protein</fullName>
    </submittedName>
</protein>
<evidence type="ECO:0000313" key="4">
    <source>
        <dbReference type="Proteomes" id="UP001139353"/>
    </source>
</evidence>
<dbReference type="EMBL" id="JAJLJH010000002">
    <property type="protein sequence ID" value="MCK9686341.1"/>
    <property type="molecule type" value="Genomic_DNA"/>
</dbReference>
<feature type="transmembrane region" description="Helical" evidence="2">
    <location>
        <begin position="389"/>
        <end position="408"/>
    </location>
</feature>
<feature type="transmembrane region" description="Helical" evidence="2">
    <location>
        <begin position="144"/>
        <end position="161"/>
    </location>
</feature>
<keyword evidence="4" id="KW-1185">Reference proteome</keyword>
<proteinExistence type="predicted"/>
<feature type="transmembrane region" description="Helical" evidence="2">
    <location>
        <begin position="250"/>
        <end position="273"/>
    </location>
</feature>
<dbReference type="RefSeq" id="WP_275682367.1">
    <property type="nucleotide sequence ID" value="NZ_JAJLJH010000002.1"/>
</dbReference>
<comment type="caution">
    <text evidence="3">The sequence shown here is derived from an EMBL/GenBank/DDBJ whole genome shotgun (WGS) entry which is preliminary data.</text>
</comment>
<feature type="transmembrane region" description="Helical" evidence="2">
    <location>
        <begin position="335"/>
        <end position="354"/>
    </location>
</feature>
<keyword evidence="2" id="KW-0472">Membrane</keyword>
<keyword evidence="2" id="KW-0812">Transmembrane</keyword>
<dbReference type="Proteomes" id="UP001139353">
    <property type="component" value="Unassembled WGS sequence"/>
</dbReference>
<feature type="transmembrane region" description="Helical" evidence="2">
    <location>
        <begin position="360"/>
        <end position="377"/>
    </location>
</feature>
<organism evidence="3 4">
    <name type="scientific">Scleromatobacter humisilvae</name>
    <dbReference type="NCBI Taxonomy" id="2897159"/>
    <lineage>
        <taxon>Bacteria</taxon>
        <taxon>Pseudomonadati</taxon>
        <taxon>Pseudomonadota</taxon>
        <taxon>Betaproteobacteria</taxon>
        <taxon>Burkholderiales</taxon>
        <taxon>Sphaerotilaceae</taxon>
        <taxon>Scleromatobacter</taxon>
    </lineage>
</organism>
<gene>
    <name evidence="3" type="ORF">LPC04_11550</name>
</gene>
<feature type="transmembrane region" description="Helical" evidence="2">
    <location>
        <begin position="462"/>
        <end position="484"/>
    </location>
</feature>
<feature type="transmembrane region" description="Helical" evidence="2">
    <location>
        <begin position="776"/>
        <end position="797"/>
    </location>
</feature>
<sequence length="822" mass="87881">MADSLHANSRGPVGAIAPRGSSSEPSRPVSIRLLAAFVCLACAGCGLALALQYPIGPPLVAAAVFIAVAAGTILWPGAWILALPAVLALAGFAPWTGWLTFEELDMLVLAVATGGYARRALERAGAPRQGDAHDDAPVALSSRLLVVLFALSIAVALVRGVSDAGGFEFGWFQGYFGPMNSVRLAKSFFFALLLFPLWRDAHAADPLKASRYWSTGLCVGLAGVSLAALWERLAFTRLLDFTTDYRTTALFWEMHVGGAALDGFLALTVPFAVRELQTAGRGWRWIGALATLVLASYACLTTFSRGVFLAIPVGLVVMAWLGMRQRAALAGSVRGWMGWAAVFVIGYAGAAFWLFPVAGYRGLLAVLGAFALLLRLGASPAGQEPAPEWRTAALSVALSGLVLLASWALPRGAYVAYALAFTFAGAASYAPRTRWMAFAGYAAVLFALGLVCWHWGGEPALIRALPVMAVLLLIALALASARAGRPERAWPSSRRWQAAVFACMVAASGGIGVMMGGAYMTDRMSTTEGDLQTRIDHWSEGLSVLHSPEQWAFGVGLGRYPATYFILHGNTDAPGDYALRGTAAEPALALSAGRHMLGWGELLRVSQRVRVPRQPVQVELMVHADRPTGLHLELCEKHLLYNGGCLLKEVEVPATGATWQAIRTPLDGAAVSGGHPFAPRMLSFSISNRSQATLLEVRDVRLLDAGGDDLLINGDFSHGMAHWFFSSDRNHLPWHLKNVFVHVLFDQGLFGLGVFVLMLLGGLWRLGFGSARAHPLAPALAGSIAGFIVVGLFDSLVDVPRDAFVFYFLLLQALTLHGLRRT</sequence>
<feature type="transmembrane region" description="Helical" evidence="2">
    <location>
        <begin position="58"/>
        <end position="75"/>
    </location>
</feature>
<name>A0A9X2C0E5_9BURK</name>
<feature type="transmembrane region" description="Helical" evidence="2">
    <location>
        <begin position="282"/>
        <end position="300"/>
    </location>
</feature>
<evidence type="ECO:0000256" key="1">
    <source>
        <dbReference type="SAM" id="MobiDB-lite"/>
    </source>
</evidence>
<evidence type="ECO:0000313" key="3">
    <source>
        <dbReference type="EMBL" id="MCK9686341.1"/>
    </source>
</evidence>
<feature type="transmembrane region" description="Helical" evidence="2">
    <location>
        <begin position="739"/>
        <end position="764"/>
    </location>
</feature>
<feature type="transmembrane region" description="Helical" evidence="2">
    <location>
        <begin position="210"/>
        <end position="230"/>
    </location>
</feature>
<feature type="transmembrane region" description="Helical" evidence="2">
    <location>
        <begin position="306"/>
        <end position="323"/>
    </location>
</feature>